<evidence type="ECO:0000313" key="1">
    <source>
        <dbReference type="EnsemblMetazoa" id="tetur32g01160.1"/>
    </source>
</evidence>
<dbReference type="EnsemblMetazoa" id="tetur32g01160.1">
    <property type="protein sequence ID" value="tetur32g01160.1"/>
    <property type="gene ID" value="tetur32g01160"/>
</dbReference>
<evidence type="ECO:0000313" key="2">
    <source>
        <dbReference type="Proteomes" id="UP000015104"/>
    </source>
</evidence>
<sequence>MIISWSTNVLTHPAQHLSSFFQVYFN</sequence>
<reference evidence="1" key="2">
    <citation type="submission" date="2015-06" db="UniProtKB">
        <authorList>
            <consortium name="EnsemblMetazoa"/>
        </authorList>
    </citation>
    <scope>IDENTIFICATION</scope>
</reference>
<dbReference type="Proteomes" id="UP000015104">
    <property type="component" value="Unassembled WGS sequence"/>
</dbReference>
<accession>T1L1X3</accession>
<dbReference type="AlphaFoldDB" id="T1L1X3"/>
<organism evidence="1 2">
    <name type="scientific">Tetranychus urticae</name>
    <name type="common">Two-spotted spider mite</name>
    <dbReference type="NCBI Taxonomy" id="32264"/>
    <lineage>
        <taxon>Eukaryota</taxon>
        <taxon>Metazoa</taxon>
        <taxon>Ecdysozoa</taxon>
        <taxon>Arthropoda</taxon>
        <taxon>Chelicerata</taxon>
        <taxon>Arachnida</taxon>
        <taxon>Acari</taxon>
        <taxon>Acariformes</taxon>
        <taxon>Trombidiformes</taxon>
        <taxon>Prostigmata</taxon>
        <taxon>Eleutherengona</taxon>
        <taxon>Raphignathae</taxon>
        <taxon>Tetranychoidea</taxon>
        <taxon>Tetranychidae</taxon>
        <taxon>Tetranychus</taxon>
    </lineage>
</organism>
<name>T1L1X3_TETUR</name>
<keyword evidence="2" id="KW-1185">Reference proteome</keyword>
<reference evidence="2" key="1">
    <citation type="submission" date="2011-08" db="EMBL/GenBank/DDBJ databases">
        <authorList>
            <person name="Rombauts S."/>
        </authorList>
    </citation>
    <scope>NUCLEOTIDE SEQUENCE</scope>
    <source>
        <strain evidence="2">London</strain>
    </source>
</reference>
<dbReference type="HOGENOM" id="CLU_3417536_0_0_1"/>
<proteinExistence type="predicted"/>
<protein>
    <submittedName>
        <fullName evidence="1">Uncharacterized protein</fullName>
    </submittedName>
</protein>
<dbReference type="EMBL" id="CAEY01000922">
    <property type="status" value="NOT_ANNOTATED_CDS"/>
    <property type="molecule type" value="Genomic_DNA"/>
</dbReference>